<dbReference type="EMBL" id="JANRMS010000606">
    <property type="protein sequence ID" value="KAJ3536980.1"/>
    <property type="molecule type" value="Genomic_DNA"/>
</dbReference>
<protein>
    <submittedName>
        <fullName evidence="1">Uncharacterized protein</fullName>
    </submittedName>
</protein>
<organism evidence="1 2">
    <name type="scientific">Fusarium decemcellulare</name>
    <dbReference type="NCBI Taxonomy" id="57161"/>
    <lineage>
        <taxon>Eukaryota</taxon>
        <taxon>Fungi</taxon>
        <taxon>Dikarya</taxon>
        <taxon>Ascomycota</taxon>
        <taxon>Pezizomycotina</taxon>
        <taxon>Sordariomycetes</taxon>
        <taxon>Hypocreomycetidae</taxon>
        <taxon>Hypocreales</taxon>
        <taxon>Nectriaceae</taxon>
        <taxon>Fusarium</taxon>
        <taxon>Fusarium decemcellulare species complex</taxon>
    </lineage>
</organism>
<sequence>MNADEDTEDQPPSLMGLEAIDFHTKGLQSLSSHHPSAMLRQQAQEIEVDILPVMSKVEHRKVTDNLKALHSMEDPVIRLKHTLQTVTLITNNVDSGTLNTFIYKSRGSSIMCLSTQTSTLVSSTSCWPCLNSGWL</sequence>
<proteinExistence type="predicted"/>
<comment type="caution">
    <text evidence="1">The sequence shown here is derived from an EMBL/GenBank/DDBJ whole genome shotgun (WGS) entry which is preliminary data.</text>
</comment>
<keyword evidence="2" id="KW-1185">Reference proteome</keyword>
<accession>A0ACC1SCW4</accession>
<gene>
    <name evidence="1" type="ORF">NM208_g6496</name>
</gene>
<dbReference type="Proteomes" id="UP001148629">
    <property type="component" value="Unassembled WGS sequence"/>
</dbReference>
<name>A0ACC1SCW4_9HYPO</name>
<evidence type="ECO:0000313" key="2">
    <source>
        <dbReference type="Proteomes" id="UP001148629"/>
    </source>
</evidence>
<reference evidence="1" key="1">
    <citation type="submission" date="2022-08" db="EMBL/GenBank/DDBJ databases">
        <title>Genome Sequence of Fusarium decemcellulare.</title>
        <authorList>
            <person name="Buettner E."/>
        </authorList>
    </citation>
    <scope>NUCLEOTIDE SEQUENCE</scope>
    <source>
        <strain evidence="1">Babe19</strain>
    </source>
</reference>
<evidence type="ECO:0000313" key="1">
    <source>
        <dbReference type="EMBL" id="KAJ3536980.1"/>
    </source>
</evidence>